<name>A0AC59ZSY0_RANTA</name>
<evidence type="ECO:0000313" key="2">
    <source>
        <dbReference type="Proteomes" id="UP001162501"/>
    </source>
</evidence>
<dbReference type="Proteomes" id="UP001162501">
    <property type="component" value="Chromosome 4"/>
</dbReference>
<reference evidence="1" key="2">
    <citation type="submission" date="2025-03" db="EMBL/GenBank/DDBJ databases">
        <authorList>
            <consortium name="ELIXIR-Norway"/>
            <consortium name="Elixir Norway"/>
        </authorList>
    </citation>
    <scope>NUCLEOTIDE SEQUENCE</scope>
</reference>
<proteinExistence type="predicted"/>
<sequence>MCPACGQEPGVKSRSGQGSEQQAPHSQPVGADSSPASSGKAPRCAGAVDATSENTRERRTKGGGSSEMRSVPPVPPTPEVCKGSPPTGSPRPRILPLPSHPPSSSPRPPPPSLNLLPPSRRRRSQAPAPSSSAAPSSRPQQRKVPGAEPAGASESASLRLTLRTSGYGGWVPPPPHRGSKIIRDGRGPEREAGCPGAQCPAVSTPALPPGSGFESLVPRVKIREKEGGLNLGPGCSQGPSPAPGAVTGNHQVPADKEPVVQSSAPAAGVSSLPHLGEQGCVGPGRVRLSGVLFRSCLFKSGEVSKGKLRALRRARPAGLGREEGAPSAWLRGSPAPTPTPQYPRPGTCAGARAAPRGAGGSGSAGWGRRGPGSAGAGPRERGRAALTRRSRWPPGLAAAAAAAGSGPETRARARARARPSGAGAGSRRASGALPGPGAPARLCCSRHGGGGRRSPHSSRSARSSAARTSPAARRSRRPAALGRELVGVAPAGPAAGGDPPHQPTETPA</sequence>
<accession>A0AC59ZSY0</accession>
<dbReference type="EMBL" id="OX596088">
    <property type="protein sequence ID" value="CAN0504920.1"/>
    <property type="molecule type" value="Genomic_DNA"/>
</dbReference>
<protein>
    <submittedName>
        <fullName evidence="1">Uncharacterized protein</fullName>
    </submittedName>
</protein>
<organism evidence="1 2">
    <name type="scientific">Rangifer tarandus platyrhynchus</name>
    <name type="common">Svalbard reindeer</name>
    <dbReference type="NCBI Taxonomy" id="3082113"/>
    <lineage>
        <taxon>Eukaryota</taxon>
        <taxon>Metazoa</taxon>
        <taxon>Chordata</taxon>
        <taxon>Craniata</taxon>
        <taxon>Vertebrata</taxon>
        <taxon>Euteleostomi</taxon>
        <taxon>Mammalia</taxon>
        <taxon>Eutheria</taxon>
        <taxon>Laurasiatheria</taxon>
        <taxon>Artiodactyla</taxon>
        <taxon>Ruminantia</taxon>
        <taxon>Pecora</taxon>
        <taxon>Cervidae</taxon>
        <taxon>Odocoileinae</taxon>
        <taxon>Rangifer</taxon>
    </lineage>
</organism>
<gene>
    <name evidence="1" type="ORF">MRATA1EN22A_LOCUS22495</name>
</gene>
<reference evidence="1" key="1">
    <citation type="submission" date="2023-05" db="EMBL/GenBank/DDBJ databases">
        <authorList>
            <consortium name="ELIXIR-Norway"/>
        </authorList>
    </citation>
    <scope>NUCLEOTIDE SEQUENCE</scope>
</reference>
<evidence type="ECO:0000313" key="1">
    <source>
        <dbReference type="EMBL" id="CAN0504920.1"/>
    </source>
</evidence>